<comment type="caution">
    <text evidence="7">The sequence shown here is derived from an EMBL/GenBank/DDBJ whole genome shotgun (WGS) entry which is preliminary data.</text>
</comment>
<protein>
    <submittedName>
        <fullName evidence="7">2-oxoglutarate translocator</fullName>
    </submittedName>
</protein>
<accession>A0A510VRL2</accession>
<feature type="transmembrane region" description="Helical" evidence="6">
    <location>
        <begin position="272"/>
        <end position="290"/>
    </location>
</feature>
<dbReference type="AlphaFoldDB" id="A0A510VRL2"/>
<comment type="similarity">
    <text evidence="2">Belongs to the SLC13A/DASS transporter (TC 2.A.47) family. DIT1 subfamily.</text>
</comment>
<reference evidence="7 8" key="1">
    <citation type="submission" date="2019-07" db="EMBL/GenBank/DDBJ databases">
        <title>Whole genome shotgun sequence of Lactobacillus siliginis NBRC 101315.</title>
        <authorList>
            <person name="Hosoyama A."/>
            <person name="Uohara A."/>
            <person name="Ohji S."/>
            <person name="Ichikawa N."/>
        </authorList>
    </citation>
    <scope>NUCLEOTIDE SEQUENCE [LARGE SCALE GENOMIC DNA]</scope>
    <source>
        <strain evidence="7 8">NBRC 101315</strain>
    </source>
</reference>
<feature type="transmembrane region" description="Helical" evidence="6">
    <location>
        <begin position="391"/>
        <end position="418"/>
    </location>
</feature>
<organism evidence="7 8">
    <name type="scientific">Furfurilactobacillus siliginis</name>
    <dbReference type="NCBI Taxonomy" id="348151"/>
    <lineage>
        <taxon>Bacteria</taxon>
        <taxon>Bacillati</taxon>
        <taxon>Bacillota</taxon>
        <taxon>Bacilli</taxon>
        <taxon>Lactobacillales</taxon>
        <taxon>Lactobacillaceae</taxon>
        <taxon>Furfurilactobacillus</taxon>
    </lineage>
</organism>
<proteinExistence type="inferred from homology"/>
<evidence type="ECO:0000256" key="3">
    <source>
        <dbReference type="ARBA" id="ARBA00022692"/>
    </source>
</evidence>
<evidence type="ECO:0000256" key="1">
    <source>
        <dbReference type="ARBA" id="ARBA00004141"/>
    </source>
</evidence>
<dbReference type="EMBL" id="BJUD01000079">
    <property type="protein sequence ID" value="GEK29612.1"/>
    <property type="molecule type" value="Genomic_DNA"/>
</dbReference>
<keyword evidence="4 6" id="KW-1133">Transmembrane helix</keyword>
<dbReference type="PANTHER" id="PTHR42826">
    <property type="entry name" value="DICARBOXYLATE TRANSPORTER 2.1, CHLOROPLASTIC"/>
    <property type="match status" value="1"/>
</dbReference>
<name>A0A510VRL2_9LACO</name>
<feature type="transmembrane region" description="Helical" evidence="6">
    <location>
        <begin position="34"/>
        <end position="52"/>
    </location>
</feature>
<evidence type="ECO:0000256" key="4">
    <source>
        <dbReference type="ARBA" id="ARBA00022989"/>
    </source>
</evidence>
<evidence type="ECO:0000313" key="7">
    <source>
        <dbReference type="EMBL" id="GEK29612.1"/>
    </source>
</evidence>
<feature type="transmembrane region" description="Helical" evidence="6">
    <location>
        <begin position="57"/>
        <end position="74"/>
    </location>
</feature>
<evidence type="ECO:0000256" key="5">
    <source>
        <dbReference type="ARBA" id="ARBA00023136"/>
    </source>
</evidence>
<dbReference type="GO" id="GO:0022857">
    <property type="term" value="F:transmembrane transporter activity"/>
    <property type="evidence" value="ECO:0007669"/>
    <property type="project" value="InterPro"/>
</dbReference>
<feature type="transmembrane region" description="Helical" evidence="6">
    <location>
        <begin position="80"/>
        <end position="98"/>
    </location>
</feature>
<keyword evidence="5 6" id="KW-0472">Membrane</keyword>
<dbReference type="Pfam" id="PF00939">
    <property type="entry name" value="Na_sulph_symp"/>
    <property type="match status" value="1"/>
</dbReference>
<dbReference type="Proteomes" id="UP000321429">
    <property type="component" value="Unassembled WGS sequence"/>
</dbReference>
<comment type="subcellular location">
    <subcellularLocation>
        <location evidence="1">Membrane</location>
        <topology evidence="1">Multi-pass membrane protein</topology>
    </subcellularLocation>
</comment>
<evidence type="ECO:0000256" key="6">
    <source>
        <dbReference type="SAM" id="Phobius"/>
    </source>
</evidence>
<gene>
    <name evidence="7" type="primary">citP</name>
    <name evidence="7" type="ORF">LSI01_19230</name>
</gene>
<sequence>MALEKIKYKKFLWPVVIGLLLWFSSPIRPEGVTIAAWHILAIFVATIIACITQPLPIAGVALIGMTITVVLGIVPMEEAVTAFGTNVVWLIAMAYFLSRGFIKTGFGRRVALIFVRLFGKRTLGLAYSLIGVDLLTAPATPSNTARAGGIIFPIIDSLAETFGSHPKDGTERKIGSFLVYSEFQGDIITSAMFLTAMAPNLVAVEMAAKAGVHITWVSWFLTALVPGIISLICVPYIIYKLYPPEVKETPNAKGWAEKELAEMGPMSKAEKLMCAIFGLALFLWIISSFIGLDATLVAFIAVSLLLLTGVLSTSDILKETGAWNTVIWFSILIFLANQLTKFGLIKWLSTSIGSALHGVNWIWVLIALFIFYFYTHYLFASGTAHVTAMYAALLAVALAAGVPHMLAAMMLALCGPLFSSTTHYASGPATVLFGAGYVKQSDWWRLNAIIGVFYIIVWLGGGLLWTKVLGMW</sequence>
<dbReference type="InterPro" id="IPR030676">
    <property type="entry name" value="CitT-rel"/>
</dbReference>
<dbReference type="NCBIfam" id="TIGR00785">
    <property type="entry name" value="dass"/>
    <property type="match status" value="1"/>
</dbReference>
<dbReference type="InterPro" id="IPR001898">
    <property type="entry name" value="SLC13A/DASS"/>
</dbReference>
<keyword evidence="3 6" id="KW-0812">Transmembrane</keyword>
<feature type="transmembrane region" description="Helical" evidence="6">
    <location>
        <begin position="12"/>
        <end position="28"/>
    </location>
</feature>
<evidence type="ECO:0000256" key="2">
    <source>
        <dbReference type="ARBA" id="ARBA00007349"/>
    </source>
</evidence>
<feature type="transmembrane region" description="Helical" evidence="6">
    <location>
        <begin position="326"/>
        <end position="349"/>
    </location>
</feature>
<evidence type="ECO:0000313" key="8">
    <source>
        <dbReference type="Proteomes" id="UP000321429"/>
    </source>
</evidence>
<dbReference type="GO" id="GO:0016020">
    <property type="term" value="C:membrane"/>
    <property type="evidence" value="ECO:0007669"/>
    <property type="project" value="UniProtKB-SubCell"/>
</dbReference>
<dbReference type="OrthoDB" id="1401038at2"/>
<dbReference type="RefSeq" id="WP_057808501.1">
    <property type="nucleotide sequence ID" value="NZ_BJUD01000079.1"/>
</dbReference>
<feature type="transmembrane region" description="Helical" evidence="6">
    <location>
        <begin position="361"/>
        <end position="379"/>
    </location>
</feature>
<dbReference type="PIRSF" id="PIRSF002457">
    <property type="entry name" value="DASS"/>
    <property type="match status" value="1"/>
</dbReference>
<feature type="transmembrane region" description="Helical" evidence="6">
    <location>
        <begin position="443"/>
        <end position="465"/>
    </location>
</feature>
<feature type="transmembrane region" description="Helical" evidence="6">
    <location>
        <begin position="216"/>
        <end position="239"/>
    </location>
</feature>